<comment type="caution">
    <text evidence="3">The sequence shown here is derived from an EMBL/GenBank/DDBJ whole genome shotgun (WGS) entry which is preliminary data.</text>
</comment>
<organism evidence="3 4">
    <name type="scientific">Aerococcus kribbianus</name>
    <dbReference type="NCBI Taxonomy" id="2999064"/>
    <lineage>
        <taxon>Bacteria</taxon>
        <taxon>Bacillati</taxon>
        <taxon>Bacillota</taxon>
        <taxon>Bacilli</taxon>
        <taxon>Lactobacillales</taxon>
        <taxon>Aerococcaceae</taxon>
        <taxon>Aerococcus</taxon>
    </lineage>
</organism>
<dbReference type="InterPro" id="IPR000120">
    <property type="entry name" value="Amidase"/>
</dbReference>
<name>A0A9X3FV76_9LACT</name>
<dbReference type="Pfam" id="PF01425">
    <property type="entry name" value="Amidase"/>
    <property type="match status" value="1"/>
</dbReference>
<evidence type="ECO:0000313" key="4">
    <source>
        <dbReference type="Proteomes" id="UP001146670"/>
    </source>
</evidence>
<comment type="similarity">
    <text evidence="1">Belongs to the amidase family.</text>
</comment>
<dbReference type="SUPFAM" id="SSF75304">
    <property type="entry name" value="Amidase signature (AS) enzymes"/>
    <property type="match status" value="1"/>
</dbReference>
<dbReference type="GO" id="GO:0003824">
    <property type="term" value="F:catalytic activity"/>
    <property type="evidence" value="ECO:0007669"/>
    <property type="project" value="InterPro"/>
</dbReference>
<sequence length="467" mass="50882">MTKLIFKPAHELATMIKNREVTSVEVTQAFLDRIHAIDDHVKAFITVTDESALEQAKQADEEIAAGNYKGYLHGMPVAIKDTYMTEDIRSTSGSGLFKDYIPDVTSTPVKNIIEAGGVMLGKLNMHALGPGSAGFNPFFGHTRNPFDLNHIVGGSSGGSGAALAAGMAPIVTGTDMWGSLRVPAAMNGVYGFKPTYGLLSSANNIPTSETHDSTGPMARHVEDLAMLLTVMSSYDPQDHNSLKDVDRPDYTRNLDKGIDGLKIGIPTYYKKGLDDEVARLFNHSLEKLQESGAEITEFDMPELEVTQFAGQVTPIAEAGANYFDELKNQPENIAKDVRAYLMAGSVVTGQQYVRAQKARRLQALAWNEAFKEYDVILGPTIPIQTPAFRSEDQLPEQAIDVVKAVQPFTVPGNMTGLPVISLPMGLDKDGLPTGMQFFGRPLSEERLLQIAKAWENTQPITYDSIVV</sequence>
<dbReference type="RefSeq" id="WP_268752148.1">
    <property type="nucleotide sequence ID" value="NZ_JAPRFQ010000001.1"/>
</dbReference>
<dbReference type="Proteomes" id="UP001146670">
    <property type="component" value="Unassembled WGS sequence"/>
</dbReference>
<dbReference type="AlphaFoldDB" id="A0A9X3FV76"/>
<proteinExistence type="inferred from homology"/>
<dbReference type="InterPro" id="IPR036928">
    <property type="entry name" value="AS_sf"/>
</dbReference>
<evidence type="ECO:0000259" key="2">
    <source>
        <dbReference type="Pfam" id="PF01425"/>
    </source>
</evidence>
<feature type="domain" description="Amidase" evidence="2">
    <location>
        <begin position="25"/>
        <end position="448"/>
    </location>
</feature>
<dbReference type="InterPro" id="IPR023631">
    <property type="entry name" value="Amidase_dom"/>
</dbReference>
<reference evidence="3" key="1">
    <citation type="submission" date="2022-12" db="EMBL/GenBank/DDBJ databases">
        <title>Description and comparative metabolic analysis of Aerococcus sp. nov., isolated from the feces of a pig.</title>
        <authorList>
            <person name="Chang Y.-H."/>
        </authorList>
    </citation>
    <scope>NUCLEOTIDE SEQUENCE</scope>
    <source>
        <strain evidence="3">YH-aer222</strain>
    </source>
</reference>
<dbReference type="EMBL" id="JAPRFR010000001">
    <property type="protein sequence ID" value="MCZ0725839.1"/>
    <property type="molecule type" value="Genomic_DNA"/>
</dbReference>
<protein>
    <submittedName>
        <fullName evidence="3">Amidase</fullName>
    </submittedName>
</protein>
<dbReference type="Gene3D" id="3.90.1300.10">
    <property type="entry name" value="Amidase signature (AS) domain"/>
    <property type="match status" value="1"/>
</dbReference>
<dbReference type="PANTHER" id="PTHR11895">
    <property type="entry name" value="TRANSAMIDASE"/>
    <property type="match status" value="1"/>
</dbReference>
<gene>
    <name evidence="3" type="ORF">OW157_04540</name>
</gene>
<keyword evidence="4" id="KW-1185">Reference proteome</keyword>
<evidence type="ECO:0000256" key="1">
    <source>
        <dbReference type="ARBA" id="ARBA00009199"/>
    </source>
</evidence>
<evidence type="ECO:0000313" key="3">
    <source>
        <dbReference type="EMBL" id="MCZ0725839.1"/>
    </source>
</evidence>
<accession>A0A9X3FV76</accession>
<dbReference type="PANTHER" id="PTHR11895:SF7">
    <property type="entry name" value="GLUTAMYL-TRNA(GLN) AMIDOTRANSFERASE SUBUNIT A, MITOCHONDRIAL"/>
    <property type="match status" value="1"/>
</dbReference>